<dbReference type="SUPFAM" id="SSF53822">
    <property type="entry name" value="Periplasmic binding protein-like I"/>
    <property type="match status" value="1"/>
</dbReference>
<evidence type="ECO:0000313" key="5">
    <source>
        <dbReference type="Proteomes" id="UP000807825"/>
    </source>
</evidence>
<evidence type="ECO:0000259" key="3">
    <source>
        <dbReference type="Pfam" id="PF13458"/>
    </source>
</evidence>
<dbReference type="InterPro" id="IPR051010">
    <property type="entry name" value="BCAA_transport"/>
</dbReference>
<dbReference type="AlphaFoldDB" id="A0A9D6Z6Q0"/>
<dbReference type="EMBL" id="JACRDE010000333">
    <property type="protein sequence ID" value="MBI5250321.1"/>
    <property type="molecule type" value="Genomic_DNA"/>
</dbReference>
<dbReference type="PANTHER" id="PTHR30483">
    <property type="entry name" value="LEUCINE-SPECIFIC-BINDING PROTEIN"/>
    <property type="match status" value="1"/>
</dbReference>
<organism evidence="4 5">
    <name type="scientific">Desulfomonile tiedjei</name>
    <dbReference type="NCBI Taxonomy" id="2358"/>
    <lineage>
        <taxon>Bacteria</taxon>
        <taxon>Pseudomonadati</taxon>
        <taxon>Thermodesulfobacteriota</taxon>
        <taxon>Desulfomonilia</taxon>
        <taxon>Desulfomonilales</taxon>
        <taxon>Desulfomonilaceae</taxon>
        <taxon>Desulfomonile</taxon>
    </lineage>
</organism>
<comment type="caution">
    <text evidence="4">The sequence shown here is derived from an EMBL/GenBank/DDBJ whole genome shotgun (WGS) entry which is preliminary data.</text>
</comment>
<dbReference type="InterPro" id="IPR028081">
    <property type="entry name" value="Leu-bd"/>
</dbReference>
<accession>A0A9D6Z6Q0</accession>
<evidence type="ECO:0000313" key="4">
    <source>
        <dbReference type="EMBL" id="MBI5250321.1"/>
    </source>
</evidence>
<dbReference type="Gene3D" id="3.40.50.2300">
    <property type="match status" value="1"/>
</dbReference>
<dbReference type="Pfam" id="PF13458">
    <property type="entry name" value="Peripla_BP_6"/>
    <property type="match status" value="1"/>
</dbReference>
<dbReference type="Proteomes" id="UP000807825">
    <property type="component" value="Unassembled WGS sequence"/>
</dbReference>
<dbReference type="InterPro" id="IPR028082">
    <property type="entry name" value="Peripla_BP_I"/>
</dbReference>
<evidence type="ECO:0000256" key="2">
    <source>
        <dbReference type="ARBA" id="ARBA00022729"/>
    </source>
</evidence>
<reference evidence="4" key="1">
    <citation type="submission" date="2020-07" db="EMBL/GenBank/DDBJ databases">
        <title>Huge and variable diversity of episymbiotic CPR bacteria and DPANN archaea in groundwater ecosystems.</title>
        <authorList>
            <person name="He C.Y."/>
            <person name="Keren R."/>
            <person name="Whittaker M."/>
            <person name="Farag I.F."/>
            <person name="Doudna J."/>
            <person name="Cate J.H.D."/>
            <person name="Banfield J.F."/>
        </authorList>
    </citation>
    <scope>NUCLEOTIDE SEQUENCE</scope>
    <source>
        <strain evidence="4">NC_groundwater_1664_Pr3_B-0.1um_52_9</strain>
    </source>
</reference>
<feature type="domain" description="Leucine-binding protein" evidence="3">
    <location>
        <begin position="24"/>
        <end position="121"/>
    </location>
</feature>
<proteinExistence type="inferred from homology"/>
<dbReference type="PANTHER" id="PTHR30483:SF6">
    <property type="entry name" value="PERIPLASMIC BINDING PROTEIN OF ABC TRANSPORTER FOR NATURAL AMINO ACIDS"/>
    <property type="match status" value="1"/>
</dbReference>
<comment type="similarity">
    <text evidence="1">Belongs to the leucine-binding protein family.</text>
</comment>
<gene>
    <name evidence="4" type="ORF">HY912_12575</name>
</gene>
<evidence type="ECO:0000256" key="1">
    <source>
        <dbReference type="ARBA" id="ARBA00010062"/>
    </source>
</evidence>
<name>A0A9D6Z6Q0_9BACT</name>
<protein>
    <submittedName>
        <fullName evidence="4">ABC transporter substrate-binding protein</fullName>
    </submittedName>
</protein>
<keyword evidence="2" id="KW-0732">Signal</keyword>
<sequence length="126" mass="13701">MHDTSALHGNYHQLVSERWLFRENAGGVLGWKLEGIFEDSAAEPPKGIAAFKKLVDEDKVQAVMGVISSQVAIELMPLVKAAKTPLIVTTAATPFITGHGCNRYTFRIGWSSDRYVRGAATVGATR</sequence>